<protein>
    <recommendedName>
        <fullName evidence="4">Large ribosomal subunit protein eL32</fullName>
    </recommendedName>
    <alternativeName>
        <fullName evidence="5">50S ribosomal protein L32e</fullName>
    </alternativeName>
</protein>
<dbReference type="GO" id="GO:0022625">
    <property type="term" value="C:cytosolic large ribosomal subunit"/>
    <property type="evidence" value="ECO:0007669"/>
    <property type="project" value="TreeGrafter"/>
</dbReference>
<evidence type="ECO:0000256" key="2">
    <source>
        <dbReference type="ARBA" id="ARBA00022980"/>
    </source>
</evidence>
<dbReference type="InterPro" id="IPR018263">
    <property type="entry name" value="Ribosomal_eL32_CS"/>
</dbReference>
<dbReference type="PROSITE" id="PS00580">
    <property type="entry name" value="RIBOSOMAL_L32E"/>
    <property type="match status" value="1"/>
</dbReference>
<dbReference type="InterPro" id="IPR023654">
    <property type="entry name" value="Ribosomal_eL32_arc"/>
</dbReference>
<accession>A0A7L5NU91</accession>
<dbReference type="SMART" id="SM01393">
    <property type="entry name" value="Ribosomal_L32e"/>
    <property type="match status" value="1"/>
</dbReference>
<dbReference type="PANTHER" id="PTHR23413:SF1">
    <property type="entry name" value="RIBOSOMAL PROTEIN L32"/>
    <property type="match status" value="1"/>
</dbReference>
<keyword evidence="2 6" id="KW-0689">Ribosomal protein</keyword>
<keyword evidence="3" id="KW-0687">Ribonucleoprotein</keyword>
<dbReference type="InterPro" id="IPR036351">
    <property type="entry name" value="Ribosomal_eL32_sf"/>
</dbReference>
<sequence length="139" mass="16369">MARVGVNRTVTRKELKKKKHVPHFKRYQSWRHVRVSESWRKPHGIDSAFRRRFKGYPAMVGIGYKQPKNVRHVHPDGKRQFLVHNLKDLEVLLMYNKKYAAVIGHSVGARKRKSIVTRAKELQIKVTNANARLRAEEHE</sequence>
<dbReference type="NCBIfam" id="NF006332">
    <property type="entry name" value="PRK08562.1"/>
    <property type="match status" value="1"/>
</dbReference>
<dbReference type="Pfam" id="PF01655">
    <property type="entry name" value="Ribosomal_L32e"/>
    <property type="match status" value="1"/>
</dbReference>
<dbReference type="GO" id="GO:0006412">
    <property type="term" value="P:translation"/>
    <property type="evidence" value="ECO:0007669"/>
    <property type="project" value="InterPro"/>
</dbReference>
<dbReference type="SUPFAM" id="SSF52042">
    <property type="entry name" value="Ribosomal protein L32e"/>
    <property type="match status" value="1"/>
</dbReference>
<evidence type="ECO:0000256" key="5">
    <source>
        <dbReference type="ARBA" id="ARBA00035377"/>
    </source>
</evidence>
<evidence type="ECO:0000256" key="1">
    <source>
        <dbReference type="ARBA" id="ARBA00008431"/>
    </source>
</evidence>
<dbReference type="AlphaFoldDB" id="A0A7L5NU91"/>
<dbReference type="InterPro" id="IPR001515">
    <property type="entry name" value="Ribosomal_eL32"/>
</dbReference>
<name>A0A7L5NU91_EUGGR</name>
<evidence type="ECO:0000256" key="4">
    <source>
        <dbReference type="ARBA" id="ARBA00035229"/>
    </source>
</evidence>
<comment type="similarity">
    <text evidence="1">Belongs to the eukaryotic ribosomal protein eL32 family.</text>
</comment>
<dbReference type="CDD" id="cd00513">
    <property type="entry name" value="Ribosomal_L32_L32e"/>
    <property type="match status" value="1"/>
</dbReference>
<dbReference type="PANTHER" id="PTHR23413">
    <property type="entry name" value="60S RIBOSOMAL PROTEIN L32 AND DNA-DIRECTED RNA POLYMERASE II, SUBUNIT N"/>
    <property type="match status" value="1"/>
</dbReference>
<evidence type="ECO:0000313" key="6">
    <source>
        <dbReference type="EMBL" id="QLA09633.1"/>
    </source>
</evidence>
<evidence type="ECO:0000256" key="3">
    <source>
        <dbReference type="ARBA" id="ARBA00023274"/>
    </source>
</evidence>
<dbReference type="EMBL" id="MT583902">
    <property type="protein sequence ID" value="QLA09633.1"/>
    <property type="molecule type" value="mRNA"/>
</dbReference>
<dbReference type="GO" id="GO:0003735">
    <property type="term" value="F:structural constituent of ribosome"/>
    <property type="evidence" value="ECO:0007669"/>
    <property type="project" value="InterPro"/>
</dbReference>
<organism evidence="6">
    <name type="scientific">Euglena gracilis</name>
    <dbReference type="NCBI Taxonomy" id="3039"/>
    <lineage>
        <taxon>Eukaryota</taxon>
        <taxon>Discoba</taxon>
        <taxon>Euglenozoa</taxon>
        <taxon>Euglenida</taxon>
        <taxon>Spirocuta</taxon>
        <taxon>Euglenophyceae</taxon>
        <taxon>Euglenales</taxon>
        <taxon>Euglenaceae</taxon>
        <taxon>Euglena</taxon>
    </lineage>
</organism>
<reference evidence="6" key="1">
    <citation type="submission" date="2020-06" db="EMBL/GenBank/DDBJ databases">
        <title>Cryo-EM structure of the highly atypical cytoplasmic ribosome of Euglena gracilis.</title>
        <authorList>
            <person name="Matzov D."/>
            <person name="Taoka M."/>
            <person name="Nobe Y."/>
            <person name="Yamauchi Y."/>
            <person name="Halfon Y."/>
            <person name="Asis N."/>
            <person name="Zimermann E."/>
            <person name="Rozenberg H."/>
            <person name="Bashan A."/>
            <person name="Bushan S."/>
            <person name="Isobe T."/>
            <person name="Gray M.W."/>
            <person name="Yonath A."/>
            <person name="Shalev-Benami M."/>
        </authorList>
    </citation>
    <scope>NUCLEOTIDE SEQUENCE</scope>
    <source>
        <strain evidence="6">Z</strain>
    </source>
</reference>
<proteinExistence type="evidence at transcript level"/>